<comment type="caution">
    <text evidence="1">The sequence shown here is derived from an EMBL/GenBank/DDBJ whole genome shotgun (WGS) entry which is preliminary data.</text>
</comment>
<reference evidence="1 2" key="1">
    <citation type="journal article" date="2019" name="Int. J. Syst. Evol. Microbiol.">
        <title>The Global Catalogue of Microorganisms (GCM) 10K type strain sequencing project: providing services to taxonomists for standard genome sequencing and annotation.</title>
        <authorList>
            <consortium name="The Broad Institute Genomics Platform"/>
            <consortium name="The Broad Institute Genome Sequencing Center for Infectious Disease"/>
            <person name="Wu L."/>
            <person name="Ma J."/>
        </authorList>
    </citation>
    <scope>NUCLEOTIDE SEQUENCE [LARGE SCALE GENOMIC DNA]</scope>
    <source>
        <strain evidence="1 2">JCM 14307</strain>
    </source>
</reference>
<evidence type="ECO:0000313" key="1">
    <source>
        <dbReference type="EMBL" id="GAA1706570.1"/>
    </source>
</evidence>
<keyword evidence="2" id="KW-1185">Reference proteome</keyword>
<sequence>MVARTVTSLNRALDVLAVFADDLRVQVSFVVSRGSRFGAEVPRVLEELGARVIDWQQAVDERFDLVISASDHADLHELRGPLALFSHGAGFMKYSPHNDPTADERAGLTGAALWHEGHGVPHLLGLSHENQRELLGELADRAHVIGDPTLDSMMLLAERRDILRGQLGLSPTQRLVTLTSTWGPRSLLARRPTLPAQLLAELPWDEYRVAAVLHPNIWAAHGPWQIRHWLRTALSSGLILLPPAGPWQIGLAAADCVIGDHGSLSAYAAGLSRPLMLAAFGEEEVPRDTAMWRLSRRVPQLNPRLALAAQVRHAIDHVELDVLREAADDVFSEQGRSLGLLQRHLYDVLGLEPQYRPTPRDVPEWQTAPEPSAFHAVVAEVNGSDGRAVSVERFPAALLRLARPGLAHHLVARRDADEVTLQNAAAIITAGAEPGAAAQTLSRYPGCRLAVEGTAEAVVLTERDGTRIRVTGLEGPPPAAWTAASVWIHLRARTPGGARGALGDVQIAVGRARGRSRILLE</sequence>
<organism evidence="1 2">
    <name type="scientific">Kribbella yunnanensis</name>
    <dbReference type="NCBI Taxonomy" id="190194"/>
    <lineage>
        <taxon>Bacteria</taxon>
        <taxon>Bacillati</taxon>
        <taxon>Actinomycetota</taxon>
        <taxon>Actinomycetes</taxon>
        <taxon>Propionibacteriales</taxon>
        <taxon>Kribbellaceae</taxon>
        <taxon>Kribbella</taxon>
    </lineage>
</organism>
<accession>A0ABN2IKZ1</accession>
<proteinExistence type="predicted"/>
<name>A0ABN2IKZ1_9ACTN</name>
<dbReference type="Proteomes" id="UP001500280">
    <property type="component" value="Unassembled WGS sequence"/>
</dbReference>
<gene>
    <name evidence="1" type="ORF">GCM10009745_63030</name>
</gene>
<protein>
    <submittedName>
        <fullName evidence="1">Uncharacterized protein</fullName>
    </submittedName>
</protein>
<dbReference type="SUPFAM" id="SSF53756">
    <property type="entry name" value="UDP-Glycosyltransferase/glycogen phosphorylase"/>
    <property type="match status" value="1"/>
</dbReference>
<dbReference type="EMBL" id="BAAANF010000021">
    <property type="protein sequence ID" value="GAA1706570.1"/>
    <property type="molecule type" value="Genomic_DNA"/>
</dbReference>
<evidence type="ECO:0000313" key="2">
    <source>
        <dbReference type="Proteomes" id="UP001500280"/>
    </source>
</evidence>